<dbReference type="Proteomes" id="UP000067626">
    <property type="component" value="Chromosome"/>
</dbReference>
<dbReference type="AlphaFoldDB" id="A0A0K1EDW3"/>
<name>A0A0K1EDW3_CHOCO</name>
<dbReference type="InterPro" id="IPR011042">
    <property type="entry name" value="6-blade_b-propeller_TolB-like"/>
</dbReference>
<dbReference type="SUPFAM" id="SSF101898">
    <property type="entry name" value="NHL repeat"/>
    <property type="match status" value="1"/>
</dbReference>
<evidence type="ECO:0008006" key="3">
    <source>
        <dbReference type="Google" id="ProtNLM"/>
    </source>
</evidence>
<gene>
    <name evidence="1" type="ORF">CMC5_029140</name>
</gene>
<dbReference type="EMBL" id="CP012159">
    <property type="protein sequence ID" value="AKT38768.1"/>
    <property type="molecule type" value="Genomic_DNA"/>
</dbReference>
<sequence>MGAASCSGSKGQLMLVFQTDMSLPKDIDAIRLLVTVEGAVVFDETYRRLGEEDSIKLPATLGFLTPDDPSLPLRLRVIGSRGSDEGVQVLREVVTTVPDGRTAMLQVPIQFLCYGSAEVERDEQGNVKRDADGQVVVKSSCAEGQTCIAGSCVVADLPSDDLPDFVRAEVFGGGSGAGDGLCFDTLSCFGQGAATQPKFMALADGQRACVADVPPGGAALNVALRTQGGGICGELGCFVPLDAGVDAGWKSIEGDRLRLPDAVCDRAEAGTLLGLTIAAAGVDTCRQKGTDLPTCGPWSSSGVQYTQADVARPLPIALGLTHPVALTVAPSGIYWIESGKFDASGASAGEGAVKSVPLGGGEPKSLATNLVAPRDLAVDEASDLVFFTTAGASVEEGALLAVSPSLGVVTTLLGERRLPDGIARRAGSLLWAEMWGDELMTIATTGEGTSLTVQGQPSSVSPGATLGKSPHRVEATVDVACWTYQGTLAVGDGAVACQRGTAPPEVIAQQQLTPRALAFDVDADGRATAVYWASFDGGTISRVAIDSSAFGAPEVLFQDQPLPSGVAVDDAHVYWSNRGDGTILRAPKAGGAAEVIASGQRRPGAIAVDGEAIYWLNGGSPDAEPGVPARDGALMKLLK</sequence>
<keyword evidence="2" id="KW-1185">Reference proteome</keyword>
<dbReference type="KEGG" id="ccro:CMC5_029140"/>
<reference evidence="1 2" key="1">
    <citation type="submission" date="2015-07" db="EMBL/GenBank/DDBJ databases">
        <title>Genome analysis of myxobacterium Chondromyces crocatus Cm c5 reveals a high potential for natural compound synthesis and the genetic basis for the loss of fruiting body formation.</title>
        <authorList>
            <person name="Zaburannyi N."/>
            <person name="Bunk B."/>
            <person name="Maier J."/>
            <person name="Overmann J."/>
            <person name="Mueller R."/>
        </authorList>
    </citation>
    <scope>NUCLEOTIDE SEQUENCE [LARGE SCALE GENOMIC DNA]</scope>
    <source>
        <strain evidence="1 2">Cm c5</strain>
    </source>
</reference>
<evidence type="ECO:0000313" key="2">
    <source>
        <dbReference type="Proteomes" id="UP000067626"/>
    </source>
</evidence>
<dbReference type="Gene3D" id="2.120.10.30">
    <property type="entry name" value="TolB, C-terminal domain"/>
    <property type="match status" value="1"/>
</dbReference>
<evidence type="ECO:0000313" key="1">
    <source>
        <dbReference type="EMBL" id="AKT38768.1"/>
    </source>
</evidence>
<organism evidence="1 2">
    <name type="scientific">Chondromyces crocatus</name>
    <dbReference type="NCBI Taxonomy" id="52"/>
    <lineage>
        <taxon>Bacteria</taxon>
        <taxon>Pseudomonadati</taxon>
        <taxon>Myxococcota</taxon>
        <taxon>Polyangia</taxon>
        <taxon>Polyangiales</taxon>
        <taxon>Polyangiaceae</taxon>
        <taxon>Chondromyces</taxon>
    </lineage>
</organism>
<proteinExistence type="predicted"/>
<protein>
    <recommendedName>
        <fullName evidence="3">DUF5050 domain-containing protein</fullName>
    </recommendedName>
</protein>
<dbReference type="SUPFAM" id="SSF63825">
    <property type="entry name" value="YWTD domain"/>
    <property type="match status" value="1"/>
</dbReference>
<accession>A0A0K1EDW3</accession>